<keyword evidence="1" id="KW-0175">Coiled coil</keyword>
<protein>
    <recommendedName>
        <fullName evidence="2">NERD domain-containing protein</fullName>
    </recommendedName>
</protein>
<dbReference type="InterPro" id="IPR011528">
    <property type="entry name" value="NERD"/>
</dbReference>
<keyword evidence="4" id="KW-1185">Reference proteome</keyword>
<sequence>MDILLLVLLLLVSLYCIKLYKDSLKTREINKAFEQVSATLEAESIEKSRLANEVNNLSNKNEEFEHVILRQQEELESSKNYLKYLHNKLQNRGEFITSQIMYEIKESLIRENLINTNDIFILENVYIYNSKKERNNVRQIDHLILIPTGVYVIETKYWRGKIIHGISKEKNKEYLPILESMFPESKKEAEQTIVLTNEEKNKVSISSYDNPATQVAKTAIDLKKIIDLNLNKKVLVQGIVYFGYPTDNENYVLNYTSKSDGIYPKIFISKDDIEGFFINELSNRKKVFTNDELARINNIIENINR</sequence>
<reference evidence="3 4" key="1">
    <citation type="submission" date="2016-12" db="EMBL/GenBank/DDBJ databases">
        <title>The whole genome sequencing and assembly of Bacillus cohnii DSM 6307T strain.</title>
        <authorList>
            <person name="Lee Y.-J."/>
            <person name="Yi H."/>
            <person name="Bahn Y.-S."/>
            <person name="Kim J.F."/>
            <person name="Lee D.-W."/>
        </authorList>
    </citation>
    <scope>NUCLEOTIDE SEQUENCE [LARGE SCALE GENOMIC DNA]</scope>
    <source>
        <strain evidence="3 4">DSM 6307</strain>
    </source>
</reference>
<dbReference type="EMBL" id="CP018866">
    <property type="protein sequence ID" value="AST93017.1"/>
    <property type="molecule type" value="Genomic_DNA"/>
</dbReference>
<dbReference type="STRING" id="1314751.GCA_001591425_00793"/>
<organism evidence="3 4">
    <name type="scientific">Sutcliffiella cohnii</name>
    <dbReference type="NCBI Taxonomy" id="33932"/>
    <lineage>
        <taxon>Bacteria</taxon>
        <taxon>Bacillati</taxon>
        <taxon>Bacillota</taxon>
        <taxon>Bacilli</taxon>
        <taxon>Bacillales</taxon>
        <taxon>Bacillaceae</taxon>
        <taxon>Sutcliffiella</taxon>
    </lineage>
</organism>
<dbReference type="AlphaFoldDB" id="A0A223KUI0"/>
<feature type="domain" description="NERD" evidence="2">
    <location>
        <begin position="98"/>
        <end position="215"/>
    </location>
</feature>
<feature type="coiled-coil region" evidence="1">
    <location>
        <begin position="40"/>
        <end position="74"/>
    </location>
</feature>
<evidence type="ECO:0000313" key="3">
    <source>
        <dbReference type="EMBL" id="AST93017.1"/>
    </source>
</evidence>
<dbReference type="Proteomes" id="UP000215224">
    <property type="component" value="Chromosome"/>
</dbReference>
<dbReference type="Pfam" id="PF08378">
    <property type="entry name" value="NERD"/>
    <property type="match status" value="1"/>
</dbReference>
<dbReference type="PROSITE" id="PS50965">
    <property type="entry name" value="NERD"/>
    <property type="match status" value="1"/>
</dbReference>
<evidence type="ECO:0000256" key="1">
    <source>
        <dbReference type="SAM" id="Coils"/>
    </source>
</evidence>
<accession>A0A223KUI0</accession>
<gene>
    <name evidence="3" type="ORF">BC6307_18010</name>
</gene>
<dbReference type="RefSeq" id="WP_066412423.1">
    <property type="nucleotide sequence ID" value="NZ_CP018866.1"/>
</dbReference>
<evidence type="ECO:0000259" key="2">
    <source>
        <dbReference type="PROSITE" id="PS50965"/>
    </source>
</evidence>
<name>A0A223KUI0_9BACI</name>
<evidence type="ECO:0000313" key="4">
    <source>
        <dbReference type="Proteomes" id="UP000215224"/>
    </source>
</evidence>
<proteinExistence type="predicted"/>
<dbReference type="KEGG" id="bcoh:BC6307_18010"/>